<keyword evidence="3" id="KW-1185">Reference proteome</keyword>
<evidence type="ECO:0000313" key="3">
    <source>
        <dbReference type="Proteomes" id="UP000266841"/>
    </source>
</evidence>
<evidence type="ECO:0000313" key="2">
    <source>
        <dbReference type="EMBL" id="EJK60226.1"/>
    </source>
</evidence>
<name>K0SGX1_THAOC</name>
<evidence type="ECO:0000256" key="1">
    <source>
        <dbReference type="SAM" id="MobiDB-lite"/>
    </source>
</evidence>
<feature type="compositionally biased region" description="Gly residues" evidence="1">
    <location>
        <begin position="17"/>
        <end position="28"/>
    </location>
</feature>
<reference evidence="2 3" key="1">
    <citation type="journal article" date="2012" name="Genome Biol.">
        <title>Genome and low-iron response of an oceanic diatom adapted to chronic iron limitation.</title>
        <authorList>
            <person name="Lommer M."/>
            <person name="Specht M."/>
            <person name="Roy A.S."/>
            <person name="Kraemer L."/>
            <person name="Andreson R."/>
            <person name="Gutowska M.A."/>
            <person name="Wolf J."/>
            <person name="Bergner S.V."/>
            <person name="Schilhabel M.B."/>
            <person name="Klostermeier U.C."/>
            <person name="Beiko R.G."/>
            <person name="Rosenstiel P."/>
            <person name="Hippler M."/>
            <person name="Laroche J."/>
        </authorList>
    </citation>
    <scope>NUCLEOTIDE SEQUENCE [LARGE SCALE GENOMIC DNA]</scope>
    <source>
        <strain evidence="2 3">CCMP1005</strain>
    </source>
</reference>
<sequence length="114" mass="11581">MPSPPPPPGAVRDAATGRGGGRGGGPTLGGQERLLPPPPNDCVLPPPPPLPPAIQGRPELREDRGHRGPGRIPPLIPGPCRRRAVSPSVVPEAARVECDAVPPDLPPLLAPAAS</sequence>
<protein>
    <submittedName>
        <fullName evidence="2">Uncharacterized protein</fullName>
    </submittedName>
</protein>
<gene>
    <name evidence="2" type="ORF">THAOC_19465</name>
</gene>
<feature type="region of interest" description="Disordered" evidence="1">
    <location>
        <begin position="1"/>
        <end position="83"/>
    </location>
</feature>
<accession>K0SGX1</accession>
<dbReference type="Proteomes" id="UP000266841">
    <property type="component" value="Unassembled WGS sequence"/>
</dbReference>
<feature type="compositionally biased region" description="Pro residues" evidence="1">
    <location>
        <begin position="35"/>
        <end position="52"/>
    </location>
</feature>
<dbReference type="EMBL" id="AGNL01021374">
    <property type="protein sequence ID" value="EJK60226.1"/>
    <property type="molecule type" value="Genomic_DNA"/>
</dbReference>
<comment type="caution">
    <text evidence="2">The sequence shown here is derived from an EMBL/GenBank/DDBJ whole genome shotgun (WGS) entry which is preliminary data.</text>
</comment>
<dbReference type="AlphaFoldDB" id="K0SGX1"/>
<organism evidence="2 3">
    <name type="scientific">Thalassiosira oceanica</name>
    <name type="common">Marine diatom</name>
    <dbReference type="NCBI Taxonomy" id="159749"/>
    <lineage>
        <taxon>Eukaryota</taxon>
        <taxon>Sar</taxon>
        <taxon>Stramenopiles</taxon>
        <taxon>Ochrophyta</taxon>
        <taxon>Bacillariophyta</taxon>
        <taxon>Coscinodiscophyceae</taxon>
        <taxon>Thalassiosirophycidae</taxon>
        <taxon>Thalassiosirales</taxon>
        <taxon>Thalassiosiraceae</taxon>
        <taxon>Thalassiosira</taxon>
    </lineage>
</organism>
<proteinExistence type="predicted"/>